<dbReference type="AlphaFoldDB" id="A0A9P1BSN9"/>
<evidence type="ECO:0000313" key="2">
    <source>
        <dbReference type="EMBL" id="CAI3978597.1"/>
    </source>
</evidence>
<reference evidence="3" key="2">
    <citation type="submission" date="2024-04" db="EMBL/GenBank/DDBJ databases">
        <authorList>
            <person name="Chen Y."/>
            <person name="Shah S."/>
            <person name="Dougan E. K."/>
            <person name="Thang M."/>
            <person name="Chan C."/>
        </authorList>
    </citation>
    <scope>NUCLEOTIDE SEQUENCE [LARGE SCALE GENOMIC DNA]</scope>
</reference>
<proteinExistence type="predicted"/>
<accession>A0A9P1BSN9</accession>
<keyword evidence="5" id="KW-1185">Reference proteome</keyword>
<feature type="compositionally biased region" description="Low complexity" evidence="1">
    <location>
        <begin position="465"/>
        <end position="478"/>
    </location>
</feature>
<evidence type="ECO:0000313" key="4">
    <source>
        <dbReference type="EMBL" id="CAL4765909.1"/>
    </source>
</evidence>
<feature type="compositionally biased region" description="Basic and acidic residues" evidence="1">
    <location>
        <begin position="441"/>
        <end position="458"/>
    </location>
</feature>
<evidence type="ECO:0000256" key="1">
    <source>
        <dbReference type="SAM" id="MobiDB-lite"/>
    </source>
</evidence>
<evidence type="ECO:0000313" key="5">
    <source>
        <dbReference type="Proteomes" id="UP001152797"/>
    </source>
</evidence>
<dbReference type="SUPFAM" id="SSF47823">
    <property type="entry name" value="lambda integrase-like, N-terminal domain"/>
    <property type="match status" value="1"/>
</dbReference>
<dbReference type="EMBL" id="CAMXCT010000424">
    <property type="protein sequence ID" value="CAI3978597.1"/>
    <property type="molecule type" value="Genomic_DNA"/>
</dbReference>
<evidence type="ECO:0000313" key="3">
    <source>
        <dbReference type="EMBL" id="CAL1131972.1"/>
    </source>
</evidence>
<organism evidence="2">
    <name type="scientific">Cladocopium goreaui</name>
    <dbReference type="NCBI Taxonomy" id="2562237"/>
    <lineage>
        <taxon>Eukaryota</taxon>
        <taxon>Sar</taxon>
        <taxon>Alveolata</taxon>
        <taxon>Dinophyceae</taxon>
        <taxon>Suessiales</taxon>
        <taxon>Symbiodiniaceae</taxon>
        <taxon>Cladocopium</taxon>
    </lineage>
</organism>
<dbReference type="EMBL" id="CAMXCT030000424">
    <property type="protein sequence ID" value="CAL4765909.1"/>
    <property type="molecule type" value="Genomic_DNA"/>
</dbReference>
<gene>
    <name evidence="2" type="ORF">C1SCF055_LOCUS6635</name>
</gene>
<feature type="region of interest" description="Disordered" evidence="1">
    <location>
        <begin position="433"/>
        <end position="481"/>
    </location>
</feature>
<dbReference type="Proteomes" id="UP001152797">
    <property type="component" value="Unassembled WGS sequence"/>
</dbReference>
<sequence>MLATLIDTRDVLLLSRFSKTESCIQEIILHIGTPSIASKRLRTAEASQRRFERAIVFKNSLTDRELDDAKWNRALEKLYAIMVSCPAGTPQGVKFDTKDIELNLRQVNILCGARSPNTVAKRANSLAQYCIWHKGCFYKKHPIPFSPDDIFDYIWEKHQDGVAYGTISGFIEAVNFATFVLGLPVKDLGKPLVSAFTKVILDKAATRRPERKQARPLKVSDVMHLEEMLGNDKVDLQDQIATQRVHSCLRSMHVADGLTLKGCKTLTLIFGLQHFPPQDSIASGKARAAHAARSTHMGGLQSTMGNDMERVAEAVKLGFAEHSKGPLLPAPGKDGGWTGRSTPDEASKWLGELLKLCSSELEKVSSHSLKATTLSWMAKAGSDEHHRTILGHHSTGKKSLEIYSRDLLSAPLRALEDVLRQVRVGSLRPDLTRSGHIQEATGHDCKESENGHRGHPTADEANGVSSSSSASSSSSCSAEGHWTSRGSADPCALQSAWGTHTMYQHDTSKIVHVEADSELKLFKCGVKATSEHRIIESTAF</sequence>
<name>A0A9P1BSN9_9DINO</name>
<reference evidence="2" key="1">
    <citation type="submission" date="2022-10" db="EMBL/GenBank/DDBJ databases">
        <authorList>
            <person name="Chen Y."/>
            <person name="Dougan E. K."/>
            <person name="Chan C."/>
            <person name="Rhodes N."/>
            <person name="Thang M."/>
        </authorList>
    </citation>
    <scope>NUCLEOTIDE SEQUENCE</scope>
</reference>
<protein>
    <submittedName>
        <fullName evidence="4">Tyr recombinase domain-containing protein</fullName>
    </submittedName>
</protein>
<dbReference type="EMBL" id="CAMXCT020000424">
    <property type="protein sequence ID" value="CAL1131972.1"/>
    <property type="molecule type" value="Genomic_DNA"/>
</dbReference>
<comment type="caution">
    <text evidence="2">The sequence shown here is derived from an EMBL/GenBank/DDBJ whole genome shotgun (WGS) entry which is preliminary data.</text>
</comment>
<dbReference type="OrthoDB" id="445524at2759"/>